<protein>
    <submittedName>
        <fullName evidence="3">F-box/LRR-repeat protein 16</fullName>
    </submittedName>
</protein>
<dbReference type="InterPro" id="IPR032675">
    <property type="entry name" value="LRR_dom_sf"/>
</dbReference>
<evidence type="ECO:0000256" key="1">
    <source>
        <dbReference type="ARBA" id="ARBA00022786"/>
    </source>
</evidence>
<dbReference type="SUPFAM" id="SSF52047">
    <property type="entry name" value="RNI-like"/>
    <property type="match status" value="1"/>
</dbReference>
<feature type="region of interest" description="Disordered" evidence="2">
    <location>
        <begin position="205"/>
        <end position="232"/>
    </location>
</feature>
<dbReference type="InterPro" id="IPR006553">
    <property type="entry name" value="Leu-rich_rpt_Cys-con_subtyp"/>
</dbReference>
<gene>
    <name evidence="3" type="primary">FXL16</name>
    <name evidence="3" type="ORF">TR151305</name>
</gene>
<feature type="region of interest" description="Disordered" evidence="2">
    <location>
        <begin position="547"/>
        <end position="566"/>
    </location>
</feature>
<keyword evidence="1" id="KW-0833">Ubl conjugation pathway</keyword>
<reference evidence="3" key="1">
    <citation type="submission" date="2016-01" db="EMBL/GenBank/DDBJ databases">
        <title>Reference transcriptome for the parasite Schistocephalus solidus: insights into the molecular evolution of parasitism.</title>
        <authorList>
            <person name="Hebert F.O."/>
            <person name="Grambauer S."/>
            <person name="Barber I."/>
            <person name="Landry C.R."/>
            <person name="Aubin-Horth N."/>
        </authorList>
    </citation>
    <scope>NUCLEOTIDE SEQUENCE</scope>
</reference>
<organism evidence="3">
    <name type="scientific">Schistocephalus solidus</name>
    <name type="common">Tapeworm</name>
    <dbReference type="NCBI Taxonomy" id="70667"/>
    <lineage>
        <taxon>Eukaryota</taxon>
        <taxon>Metazoa</taxon>
        <taxon>Spiralia</taxon>
        <taxon>Lophotrochozoa</taxon>
        <taxon>Platyhelminthes</taxon>
        <taxon>Cestoda</taxon>
        <taxon>Eucestoda</taxon>
        <taxon>Diphyllobothriidea</taxon>
        <taxon>Diphyllobothriidae</taxon>
        <taxon>Schistocephalus</taxon>
    </lineage>
</organism>
<sequence length="859" mass="94439">MTSFAKACVDLSNNLKYLCFSNKITIPHQTVMQHSSATVAMSGPLSVVFTSFSEHDLSAAAALGAVKELKYENEEKLDCLYREAADACSGVYTNHTFATDPLLSMNKCRPTRGKKAPKTRSDIYPSKELPSNTRRQQQPEGPPLSESAVAQSAIAMAIAKVQAHQQPSLTIQKPNEEEIGTENEKRTIHISLRMSELRSRYMNSCRQGTAAERSRSVSRGQTSPAESPLIRRRGASVAAIKQRLFSQGMKIDPTPADTSRPKSTRYRDFMRRRRRATCAWSLASLWQHEKTLKCLFSYLRGRDLMNCSLVCRRWLATLVTCGYFGRLGVRLDLQEMCRDLPVEGLPTSAALEARMEDRLRALYRRHLTQIRLILAKDDHMVCFMNAFATTFREFFPECFGSSIFSSGTHPLFSQESSCLRLLEGSFTSSVAGAAAGTGAFQSAPELVPTSTNATADATVNLAISTNNIQVNCHFCPTTTVAGPAGSPSDSLNSSDISCDSVFDAAAAAAASSLSAFGGPRLGRVQRTALKFGGGLTFENRFSTNHWSAAGGGGGGGPPLSASAPSQLPQNRTRHVVQLILDNCCLTDRSLKQLSLVVHTVTHLSLISCNDLTEMALWSCLRPWITNFSVYDCINFSDESLNAVLQLLPSLQELYIQAYHVSDLGLTYFTNLQRQNLRKLRLEHCLELTNHGMLNLVRALPHLQHLSLAGCSKLSDDAVDTICEGMRQLQSLDLSYISKLTDSGLECVACDLLNLETLVLDRCPLITELGMRHISTLPKLQVLTLRWCLGLQNEAIPCLVQLKELQYLSIAGCKGLTADCAMSLGLLKTLRRLEITNSPVSQHSTKTVLQSQLPECKIFD</sequence>
<feature type="compositionally biased region" description="Polar residues" evidence="2">
    <location>
        <begin position="129"/>
        <end position="139"/>
    </location>
</feature>
<dbReference type="SMART" id="SM00367">
    <property type="entry name" value="LRR_CC"/>
    <property type="match status" value="6"/>
</dbReference>
<dbReference type="SUPFAM" id="SSF81383">
    <property type="entry name" value="F-box domain"/>
    <property type="match status" value="1"/>
</dbReference>
<evidence type="ECO:0000313" key="3">
    <source>
        <dbReference type="EMBL" id="JAP59708.1"/>
    </source>
</evidence>
<dbReference type="PANTHER" id="PTHR13318:SF193">
    <property type="entry name" value="F-BOX_LRR-REPEAT PROTEIN 16"/>
    <property type="match status" value="1"/>
</dbReference>
<dbReference type="Gene3D" id="3.80.10.10">
    <property type="entry name" value="Ribonuclease Inhibitor"/>
    <property type="match status" value="2"/>
</dbReference>
<feature type="compositionally biased region" description="Basic residues" evidence="2">
    <location>
        <begin position="109"/>
        <end position="118"/>
    </location>
</feature>
<accession>A0A0V0J1P1</accession>
<dbReference type="GO" id="GO:0031146">
    <property type="term" value="P:SCF-dependent proteasomal ubiquitin-dependent protein catabolic process"/>
    <property type="evidence" value="ECO:0007669"/>
    <property type="project" value="TreeGrafter"/>
</dbReference>
<feature type="region of interest" description="Disordered" evidence="2">
    <location>
        <begin position="108"/>
        <end position="148"/>
    </location>
</feature>
<name>A0A0V0J1P1_SCHSO</name>
<dbReference type="EMBL" id="GEEE01003517">
    <property type="protein sequence ID" value="JAP59708.1"/>
    <property type="molecule type" value="Transcribed_RNA"/>
</dbReference>
<dbReference type="GO" id="GO:0019005">
    <property type="term" value="C:SCF ubiquitin ligase complex"/>
    <property type="evidence" value="ECO:0007669"/>
    <property type="project" value="TreeGrafter"/>
</dbReference>
<evidence type="ECO:0000256" key="2">
    <source>
        <dbReference type="SAM" id="MobiDB-lite"/>
    </source>
</evidence>
<proteinExistence type="predicted"/>
<dbReference type="InterPro" id="IPR036047">
    <property type="entry name" value="F-box-like_dom_sf"/>
</dbReference>
<dbReference type="AlphaFoldDB" id="A0A0V0J1P1"/>
<dbReference type="PANTHER" id="PTHR13318">
    <property type="entry name" value="PARTNER OF PAIRED, ISOFORM B-RELATED"/>
    <property type="match status" value="1"/>
</dbReference>
<dbReference type="Gene3D" id="1.20.1280.50">
    <property type="match status" value="1"/>
</dbReference>